<evidence type="ECO:0000313" key="3">
    <source>
        <dbReference type="Proteomes" id="UP000638353"/>
    </source>
</evidence>
<accession>A0A918WXX5</accession>
<name>A0A918WXX5_9ACTN</name>
<dbReference type="PANTHER" id="PTHR43802">
    <property type="entry name" value="ENOYL-COA HYDRATASE"/>
    <property type="match status" value="1"/>
</dbReference>
<dbReference type="NCBIfam" id="NF006140">
    <property type="entry name" value="PRK08290.1"/>
    <property type="match status" value="1"/>
</dbReference>
<dbReference type="Gene3D" id="3.90.226.10">
    <property type="entry name" value="2-enoyl-CoA Hydratase, Chain A, domain 1"/>
    <property type="match status" value="1"/>
</dbReference>
<comment type="caution">
    <text evidence="2">The sequence shown here is derived from an EMBL/GenBank/DDBJ whole genome shotgun (WGS) entry which is preliminary data.</text>
</comment>
<reference evidence="2" key="1">
    <citation type="journal article" date="2014" name="Int. J. Syst. Evol. Microbiol.">
        <title>Complete genome sequence of Corynebacterium casei LMG S-19264T (=DSM 44701T), isolated from a smear-ripened cheese.</title>
        <authorList>
            <consortium name="US DOE Joint Genome Institute (JGI-PGF)"/>
            <person name="Walter F."/>
            <person name="Albersmeier A."/>
            <person name="Kalinowski J."/>
            <person name="Ruckert C."/>
        </authorList>
    </citation>
    <scope>NUCLEOTIDE SEQUENCE</scope>
    <source>
        <strain evidence="2">JCM 4637</strain>
    </source>
</reference>
<dbReference type="AlphaFoldDB" id="A0A918WXX5"/>
<protein>
    <submittedName>
        <fullName evidence="2">Enoyl-CoA hydratase</fullName>
    </submittedName>
</protein>
<dbReference type="GO" id="GO:0003824">
    <property type="term" value="F:catalytic activity"/>
    <property type="evidence" value="ECO:0007669"/>
    <property type="project" value="UniProtKB-ARBA"/>
</dbReference>
<dbReference type="SUPFAM" id="SSF52096">
    <property type="entry name" value="ClpP/crotonase"/>
    <property type="match status" value="1"/>
</dbReference>
<dbReference type="PANTHER" id="PTHR43802:SF1">
    <property type="entry name" value="IP11341P-RELATED"/>
    <property type="match status" value="1"/>
</dbReference>
<dbReference type="InterPro" id="IPR029045">
    <property type="entry name" value="ClpP/crotonase-like_dom_sf"/>
</dbReference>
<dbReference type="CDD" id="cd06558">
    <property type="entry name" value="crotonase-like"/>
    <property type="match status" value="1"/>
</dbReference>
<reference evidence="2" key="2">
    <citation type="submission" date="2020-09" db="EMBL/GenBank/DDBJ databases">
        <authorList>
            <person name="Sun Q."/>
            <person name="Ohkuma M."/>
        </authorList>
    </citation>
    <scope>NUCLEOTIDE SEQUENCE</scope>
    <source>
        <strain evidence="2">JCM 4637</strain>
    </source>
</reference>
<dbReference type="Proteomes" id="UP000638353">
    <property type="component" value="Unassembled WGS sequence"/>
</dbReference>
<dbReference type="Pfam" id="PF00378">
    <property type="entry name" value="ECH_1"/>
    <property type="match status" value="2"/>
</dbReference>
<dbReference type="RefSeq" id="WP_189821640.1">
    <property type="nucleotide sequence ID" value="NZ_BMVC01000005.1"/>
</dbReference>
<proteinExistence type="inferred from homology"/>
<dbReference type="InterPro" id="IPR001753">
    <property type="entry name" value="Enoyl-CoA_hydra/iso"/>
</dbReference>
<comment type="similarity">
    <text evidence="1">Belongs to the enoyl-CoA hydratase/isomerase family.</text>
</comment>
<evidence type="ECO:0000313" key="2">
    <source>
        <dbReference type="EMBL" id="GHC92936.1"/>
    </source>
</evidence>
<dbReference type="EMBL" id="BMVC01000005">
    <property type="protein sequence ID" value="GHC92936.1"/>
    <property type="molecule type" value="Genomic_DNA"/>
</dbReference>
<gene>
    <name evidence="2" type="primary">paaG</name>
    <name evidence="2" type="ORF">GCM10010334_29420</name>
</gene>
<organism evidence="2 3">
    <name type="scientific">Streptomyces finlayi</name>
    <dbReference type="NCBI Taxonomy" id="67296"/>
    <lineage>
        <taxon>Bacteria</taxon>
        <taxon>Bacillati</taxon>
        <taxon>Actinomycetota</taxon>
        <taxon>Actinomycetes</taxon>
        <taxon>Kitasatosporales</taxon>
        <taxon>Streptomycetaceae</taxon>
        <taxon>Streptomyces</taxon>
    </lineage>
</organism>
<sequence length="293" mass="32087">MTAETPDTSAASDSTAAEPVLYERRGPVAYVTLNRPRYRNAQNSAMTYALDAAFYRASEDNEVKVIVLAGSGDHFSAGHDIGTPERDAHLPFERKAGLWWDHSDKAGAESRFARESEVYLGMCRRWRELPKPVVASVQGACVAGGLMLAWVCDLIVASDDAFFADPVVRMGIPGVEYFAHPWVMPPRIAKEFLFTGERMSARRAYEVGMVNRVVERAELADLTRQLAEKIAEMPRLGLALTKRAVNQAEDLQGLHTGMDSVFGLHHLAHAHNAETAKDSLGGMDVAAMKKAGS</sequence>
<evidence type="ECO:0000256" key="1">
    <source>
        <dbReference type="ARBA" id="ARBA00005254"/>
    </source>
</evidence>